<dbReference type="Pfam" id="PF25597">
    <property type="entry name" value="SH3_retrovirus"/>
    <property type="match status" value="1"/>
</dbReference>
<proteinExistence type="predicted"/>
<protein>
    <recommendedName>
        <fullName evidence="5">Integrase catalytic domain-containing protein</fullName>
    </recommendedName>
</protein>
<sequence length="1265" mass="141153">MSVFTAKDVAHFDKLNGANFQVWKFQTCLMLRNHSLMDLVIGTEAKPDPFVASGVTTNQAAITSWKQKDNTAQLLISSTICSDQQRSLITCTSATEMWKRVISQFEQSAAENKMFLLQQFLNYQYKEGHDISSHVTAIELMASQLQDVGSPVSDDQVITKIASTLPPSYRHVIAAWENLDDSKKTVNLLRARLMKQEAMNQQYGEVDSADAAFFARRVNRPTGGASYSGAQEPSKPAPVCNYCEGLGRRSNNHEESRCWKKKKDKRQQGDARANIASSNPDWPPGYAFTSLSLLSNVKKCNQTDWYADSGASQHMSDQLWQFQNYNSVKPGSWPVKGIGLDNDPLQVHGVGDIPIRSRVDGNWFNAVIHDAVYVPGLGANLFSIRCATKLGAVCTFSGKMLTIAREEKVLAVGVCQSTNLYRLDIQPARRPEPVVVSSVAQLAKTKTHSMTVWHQRLGHVSVSTIKKMEQKGMVNDLIIAPGSDVHHVCSGCAFGKLHRLPFPTGRSRALKVGDLIHSDVCGPMSKASPGGARFFVTFKDDYSGYCVIRFIKKKSEVAELFQHFVLRVEAETGQKVKTLRSDNGGEYESHELQNWMKKMGIRHETSVPQTPQQNGVAERQMRTIVEMARSMLHGANLSTELWAEASNAAVYILNRVYSSTALEEKTPYEMWHGKRPNLAHVRIFGSTVYSHVPKKERGKFDPTGRKCVLVGYCETQKAFRLWDPSARKVRISIDVLFDEFTSDHLDTIPEFESTSTPAFEPVEEELAGELNDIFVPSEEISEEELDIAPVDRPDPVHPIRVSARVNKGRPAVSWADESQTPTYAGLAAVDAELSEPLTYQEAMDSPQANEWVAAMGEELASLKKNDAWELTEIPPNRNIIENRWVYKLKRDNSGGVVRFKARLVAIGYTQRAGIDYEETYSPVVRYDSLRAVFAIAAALDLEIAQLDVKTAFLYGDLNEELFMSQPTGFLSKGQEKLVCRLKRGLYGLKQASRSWNSKFNEFITKYGLKPSVADPCVYSLNSDGVIIIMAIWVDDGLVCSNHHSKLDDIVQFLSNQFEMTSGPAGCFVGIQIVRDREKKTIHLHQEAYIKRVLTKFQMEECNPRGVPADPHSRLSKRVSTIEEEYSCPFREAVGSIMYAMTCTRPDIAFSIGQVSQFCSSPTKSHWEAVKRILGYLKGTQDHGVSYGSSDDFRLTAYSDSDFAGNTDDRRSISGTVLILNGGPVAWASRKQKCTSLSTTEAEYVAASSTAKDITWFRQLLEDVGH</sequence>
<dbReference type="Pfam" id="PF13976">
    <property type="entry name" value="gag_pre-integrs"/>
    <property type="match status" value="1"/>
</dbReference>
<keyword evidence="7" id="KW-1185">Reference proteome</keyword>
<dbReference type="PANTHER" id="PTHR42648">
    <property type="entry name" value="TRANSPOSASE, PUTATIVE-RELATED"/>
    <property type="match status" value="1"/>
</dbReference>
<dbReference type="Gene3D" id="3.30.420.10">
    <property type="entry name" value="Ribonuclease H-like superfamily/Ribonuclease H"/>
    <property type="match status" value="1"/>
</dbReference>
<dbReference type="InterPro" id="IPR054722">
    <property type="entry name" value="PolX-like_BBD"/>
</dbReference>
<dbReference type="Pfam" id="PF22936">
    <property type="entry name" value="Pol_BBD"/>
    <property type="match status" value="1"/>
</dbReference>
<evidence type="ECO:0000259" key="5">
    <source>
        <dbReference type="PROSITE" id="PS50994"/>
    </source>
</evidence>
<dbReference type="Pfam" id="PF14223">
    <property type="entry name" value="Retrotran_gag_2"/>
    <property type="match status" value="1"/>
</dbReference>
<evidence type="ECO:0000256" key="2">
    <source>
        <dbReference type="ARBA" id="ARBA00022723"/>
    </source>
</evidence>
<comment type="caution">
    <text evidence="6">The sequence shown here is derived from an EMBL/GenBank/DDBJ whole genome shotgun (WGS) entry which is preliminary data.</text>
</comment>
<dbReference type="InterPro" id="IPR013103">
    <property type="entry name" value="RVT_2"/>
</dbReference>
<organism evidence="6 7">
    <name type="scientific">Daphnia magna</name>
    <dbReference type="NCBI Taxonomy" id="35525"/>
    <lineage>
        <taxon>Eukaryota</taxon>
        <taxon>Metazoa</taxon>
        <taxon>Ecdysozoa</taxon>
        <taxon>Arthropoda</taxon>
        <taxon>Crustacea</taxon>
        <taxon>Branchiopoda</taxon>
        <taxon>Diplostraca</taxon>
        <taxon>Cladocera</taxon>
        <taxon>Anomopoda</taxon>
        <taxon>Daphniidae</taxon>
        <taxon>Daphnia</taxon>
    </lineage>
</organism>
<dbReference type="EMBL" id="JAOYFB010000009">
    <property type="protein sequence ID" value="KAK4017590.1"/>
    <property type="molecule type" value="Genomic_DNA"/>
</dbReference>
<evidence type="ECO:0000313" key="7">
    <source>
        <dbReference type="Proteomes" id="UP001234178"/>
    </source>
</evidence>
<evidence type="ECO:0000256" key="1">
    <source>
        <dbReference type="ARBA" id="ARBA00022670"/>
    </source>
</evidence>
<evidence type="ECO:0000313" key="6">
    <source>
        <dbReference type="EMBL" id="KAK4017590.1"/>
    </source>
</evidence>
<dbReference type="InterPro" id="IPR039537">
    <property type="entry name" value="Retrotran_Ty1/copia-like"/>
</dbReference>
<dbReference type="InterPro" id="IPR025724">
    <property type="entry name" value="GAG-pre-integrase_dom"/>
</dbReference>
<dbReference type="Proteomes" id="UP001234178">
    <property type="component" value="Unassembled WGS sequence"/>
</dbReference>
<dbReference type="SUPFAM" id="SSF53098">
    <property type="entry name" value="Ribonuclease H-like"/>
    <property type="match status" value="1"/>
</dbReference>
<keyword evidence="2" id="KW-0479">Metal-binding</keyword>
<dbReference type="InterPro" id="IPR001584">
    <property type="entry name" value="Integrase_cat-core"/>
</dbReference>
<dbReference type="InterPro" id="IPR012337">
    <property type="entry name" value="RNaseH-like_sf"/>
</dbReference>
<feature type="region of interest" description="Disordered" evidence="4">
    <location>
        <begin position="249"/>
        <end position="278"/>
    </location>
</feature>
<dbReference type="PROSITE" id="PS50994">
    <property type="entry name" value="INTEGRASE"/>
    <property type="match status" value="1"/>
</dbReference>
<dbReference type="InterPro" id="IPR036397">
    <property type="entry name" value="RNaseH_sf"/>
</dbReference>
<accession>A0ABQ9ZY41</accession>
<name>A0ABQ9ZY41_9CRUS</name>
<dbReference type="Pfam" id="PF07727">
    <property type="entry name" value="RVT_2"/>
    <property type="match status" value="1"/>
</dbReference>
<feature type="domain" description="Integrase catalytic" evidence="5">
    <location>
        <begin position="499"/>
        <end position="675"/>
    </location>
</feature>
<evidence type="ECO:0000256" key="4">
    <source>
        <dbReference type="SAM" id="MobiDB-lite"/>
    </source>
</evidence>
<dbReference type="InterPro" id="IPR057670">
    <property type="entry name" value="SH3_retrovirus"/>
</dbReference>
<dbReference type="CDD" id="cd09272">
    <property type="entry name" value="RNase_HI_RT_Ty1"/>
    <property type="match status" value="1"/>
</dbReference>
<gene>
    <name evidence="6" type="ORF">OUZ56_033205</name>
</gene>
<reference evidence="6 7" key="1">
    <citation type="journal article" date="2023" name="Nucleic Acids Res.">
        <title>The hologenome of Daphnia magna reveals possible DNA methylation and microbiome-mediated evolution of the host genome.</title>
        <authorList>
            <person name="Chaturvedi A."/>
            <person name="Li X."/>
            <person name="Dhandapani V."/>
            <person name="Marshall H."/>
            <person name="Kissane S."/>
            <person name="Cuenca-Cambronero M."/>
            <person name="Asole G."/>
            <person name="Calvet F."/>
            <person name="Ruiz-Romero M."/>
            <person name="Marangio P."/>
            <person name="Guigo R."/>
            <person name="Rago D."/>
            <person name="Mirbahai L."/>
            <person name="Eastwood N."/>
            <person name="Colbourne J.K."/>
            <person name="Zhou J."/>
            <person name="Mallon E."/>
            <person name="Orsini L."/>
        </authorList>
    </citation>
    <scope>NUCLEOTIDE SEQUENCE [LARGE SCALE GENOMIC DNA]</scope>
    <source>
        <strain evidence="6">LRV0_1</strain>
    </source>
</reference>
<keyword evidence="3" id="KW-0378">Hydrolase</keyword>
<dbReference type="PANTHER" id="PTHR42648:SF24">
    <property type="entry name" value="INTEGRASE CATALYTIC DOMAIN-CONTAINING PROTEIN"/>
    <property type="match status" value="1"/>
</dbReference>
<dbReference type="Pfam" id="PF00665">
    <property type="entry name" value="rve"/>
    <property type="match status" value="1"/>
</dbReference>
<evidence type="ECO:0000256" key="3">
    <source>
        <dbReference type="ARBA" id="ARBA00022801"/>
    </source>
</evidence>
<keyword evidence="1" id="KW-0645">Protease</keyword>